<gene>
    <name evidence="2" type="ORF">Cflav_PD2111</name>
</gene>
<keyword evidence="3" id="KW-1185">Reference proteome</keyword>
<feature type="region of interest" description="Disordered" evidence="1">
    <location>
        <begin position="1"/>
        <end position="23"/>
    </location>
</feature>
<accession>B9XLL2</accession>
<comment type="caution">
    <text evidence="2">The sequence shown here is derived from an EMBL/GenBank/DDBJ whole genome shotgun (WGS) entry which is preliminary data.</text>
</comment>
<dbReference type="STRING" id="320771.Cflav_PD2111"/>
<feature type="compositionally biased region" description="Polar residues" evidence="1">
    <location>
        <begin position="148"/>
        <end position="164"/>
    </location>
</feature>
<evidence type="ECO:0000313" key="2">
    <source>
        <dbReference type="EMBL" id="EEF59260.1"/>
    </source>
</evidence>
<dbReference type="EMBL" id="ABOX02000030">
    <property type="protein sequence ID" value="EEF59260.1"/>
    <property type="molecule type" value="Genomic_DNA"/>
</dbReference>
<proteinExistence type="predicted"/>
<sequence length="218" mass="24217">MREQSIKWWNETQSNSNPVGDPANFHRAYTRTRPTIQKFTASIVHWVASPRERDLIFLLTPIRARGSQLNRTHTHPGWESRIHAVQFAFNCSHSTNGDRAIIPSTSNHFSRTIPSSGGNTREGDRDANQPTIRRGKPHHIPPPPARNSPRTATVPQFQINQTMPDGSPSPLEMGEGRVREDAPGLSTTPGPPAIGAIYFVQLPLCLFAPLRGISPTRN</sequence>
<name>B9XLL2_PEDPL</name>
<feature type="region of interest" description="Disordered" evidence="1">
    <location>
        <begin position="102"/>
        <end position="189"/>
    </location>
</feature>
<dbReference type="AlphaFoldDB" id="B9XLL2"/>
<feature type="compositionally biased region" description="Polar residues" evidence="1">
    <location>
        <begin position="102"/>
        <end position="119"/>
    </location>
</feature>
<reference evidence="2 3" key="1">
    <citation type="journal article" date="2011" name="J. Bacteriol.">
        <title>Genome sequence of 'Pedosphaera parvula' Ellin514, an aerobic Verrucomicrobial isolate from pasture soil.</title>
        <authorList>
            <person name="Kant R."/>
            <person name="van Passel M.W."/>
            <person name="Sangwan P."/>
            <person name="Palva A."/>
            <person name="Lucas S."/>
            <person name="Copeland A."/>
            <person name="Lapidus A."/>
            <person name="Glavina Del Rio T."/>
            <person name="Dalin E."/>
            <person name="Tice H."/>
            <person name="Bruce D."/>
            <person name="Goodwin L."/>
            <person name="Pitluck S."/>
            <person name="Chertkov O."/>
            <person name="Larimer F.W."/>
            <person name="Land M.L."/>
            <person name="Hauser L."/>
            <person name="Brettin T.S."/>
            <person name="Detter J.C."/>
            <person name="Han S."/>
            <person name="de Vos W.M."/>
            <person name="Janssen P.H."/>
            <person name="Smidt H."/>
        </authorList>
    </citation>
    <scope>NUCLEOTIDE SEQUENCE [LARGE SCALE GENOMIC DNA]</scope>
    <source>
        <strain evidence="2 3">Ellin514</strain>
    </source>
</reference>
<protein>
    <submittedName>
        <fullName evidence="2">Uncharacterized protein</fullName>
    </submittedName>
</protein>
<evidence type="ECO:0000256" key="1">
    <source>
        <dbReference type="SAM" id="MobiDB-lite"/>
    </source>
</evidence>
<dbReference type="Proteomes" id="UP000003688">
    <property type="component" value="Unassembled WGS sequence"/>
</dbReference>
<organism evidence="2 3">
    <name type="scientific">Pedosphaera parvula (strain Ellin514)</name>
    <dbReference type="NCBI Taxonomy" id="320771"/>
    <lineage>
        <taxon>Bacteria</taxon>
        <taxon>Pseudomonadati</taxon>
        <taxon>Verrucomicrobiota</taxon>
        <taxon>Pedosphaerae</taxon>
        <taxon>Pedosphaerales</taxon>
        <taxon>Pedosphaeraceae</taxon>
        <taxon>Pedosphaera</taxon>
    </lineage>
</organism>
<evidence type="ECO:0000313" key="3">
    <source>
        <dbReference type="Proteomes" id="UP000003688"/>
    </source>
</evidence>